<dbReference type="InterPro" id="IPR010989">
    <property type="entry name" value="SNARE"/>
</dbReference>
<dbReference type="InterPro" id="IPR006012">
    <property type="entry name" value="Syntaxin/epimorphin_CS"/>
</dbReference>
<sequence>MDPFNDVRDDAKHTIDRIEKILLRASNDITEEIEQEYENNFLELQEICDDLSQALLSIEHDPSRYGISMNEINRRKQEVLSIQERTLEIKNKWQSLNQQSNSRQHTQQQPAGNALLGNRKLREVTTMSNRISQEGYAVGENPFDDSNRFHEGKAAEAMDSFQSQQVMQEQDLQLDSIHQTMMSLNQQAMIMGDELEDQGQMLDDLDGDLDLTGNRLQRGMKRIEIVIEKNKEWFSDICIILLVVALVILLLMLIVV</sequence>
<dbReference type="GO" id="GO:0005802">
    <property type="term" value="C:trans-Golgi network"/>
    <property type="evidence" value="ECO:0007669"/>
    <property type="project" value="UniProtKB-ARBA"/>
</dbReference>
<accession>A0A9P7VCN7</accession>
<dbReference type="GO" id="GO:0048278">
    <property type="term" value="P:vesicle docking"/>
    <property type="evidence" value="ECO:0007669"/>
    <property type="project" value="TreeGrafter"/>
</dbReference>
<dbReference type="PANTHER" id="PTHR19957:SF224">
    <property type="entry name" value="HL02043P"/>
    <property type="match status" value="1"/>
</dbReference>
<dbReference type="PANTHER" id="PTHR19957">
    <property type="entry name" value="SYNTAXIN"/>
    <property type="match status" value="1"/>
</dbReference>
<feature type="domain" description="T-SNARE coiled-coil homology" evidence="13">
    <location>
        <begin position="164"/>
        <end position="226"/>
    </location>
</feature>
<feature type="compositionally biased region" description="Low complexity" evidence="11">
    <location>
        <begin position="97"/>
        <end position="109"/>
    </location>
</feature>
<dbReference type="PROSITE" id="PS00914">
    <property type="entry name" value="SYNTAXIN"/>
    <property type="match status" value="1"/>
</dbReference>
<evidence type="ECO:0000256" key="12">
    <source>
        <dbReference type="SAM" id="Phobius"/>
    </source>
</evidence>
<evidence type="ECO:0000256" key="9">
    <source>
        <dbReference type="ARBA" id="ARBA00023136"/>
    </source>
</evidence>
<feature type="transmembrane region" description="Helical" evidence="12">
    <location>
        <begin position="233"/>
        <end position="255"/>
    </location>
</feature>
<keyword evidence="6 12" id="KW-1133">Transmembrane helix</keyword>
<dbReference type="PROSITE" id="PS50192">
    <property type="entry name" value="T_SNARE"/>
    <property type="match status" value="1"/>
</dbReference>
<dbReference type="GO" id="GO:0048193">
    <property type="term" value="P:Golgi vesicle transport"/>
    <property type="evidence" value="ECO:0007669"/>
    <property type="project" value="InterPro"/>
</dbReference>
<evidence type="ECO:0000256" key="8">
    <source>
        <dbReference type="ARBA" id="ARBA00023054"/>
    </source>
</evidence>
<keyword evidence="9 12" id="KW-0472">Membrane</keyword>
<name>A0A9P7VCN7_9ASCO</name>
<evidence type="ECO:0000256" key="11">
    <source>
        <dbReference type="SAM" id="MobiDB-lite"/>
    </source>
</evidence>
<dbReference type="GO" id="GO:0006886">
    <property type="term" value="P:intracellular protein transport"/>
    <property type="evidence" value="ECO:0007669"/>
    <property type="project" value="InterPro"/>
</dbReference>
<keyword evidence="8" id="KW-0175">Coiled coil</keyword>
<comment type="similarity">
    <text evidence="2">Belongs to the syntaxin family.</text>
</comment>
<evidence type="ECO:0000259" key="13">
    <source>
        <dbReference type="PROSITE" id="PS50192"/>
    </source>
</evidence>
<keyword evidence="3" id="KW-0813">Transport</keyword>
<dbReference type="Gene3D" id="1.20.58.90">
    <property type="match status" value="1"/>
</dbReference>
<dbReference type="InterPro" id="IPR048036">
    <property type="entry name" value="Tlg1p-like_N"/>
</dbReference>
<dbReference type="RefSeq" id="XP_043051076.1">
    <property type="nucleotide sequence ID" value="XM_043194024.1"/>
</dbReference>
<dbReference type="CDD" id="cd21444">
    <property type="entry name" value="SNARE_NTD_Tlg1p-like"/>
    <property type="match status" value="1"/>
</dbReference>
<evidence type="ECO:0000256" key="2">
    <source>
        <dbReference type="ARBA" id="ARBA00009063"/>
    </source>
</evidence>
<evidence type="ECO:0000256" key="6">
    <source>
        <dbReference type="ARBA" id="ARBA00022989"/>
    </source>
</evidence>
<keyword evidence="15" id="KW-1185">Reference proteome</keyword>
<comment type="caution">
    <text evidence="14">The sequence shown here is derived from an EMBL/GenBank/DDBJ whole genome shotgun (WGS) entry which is preliminary data.</text>
</comment>
<dbReference type="SUPFAM" id="SSF47661">
    <property type="entry name" value="t-snare proteins"/>
    <property type="match status" value="1"/>
</dbReference>
<dbReference type="GO" id="GO:0000139">
    <property type="term" value="C:Golgi membrane"/>
    <property type="evidence" value="ECO:0007669"/>
    <property type="project" value="UniProtKB-SubCell"/>
</dbReference>
<keyword evidence="5" id="KW-0653">Protein transport</keyword>
<evidence type="ECO:0000313" key="15">
    <source>
        <dbReference type="Proteomes" id="UP000790833"/>
    </source>
</evidence>
<reference evidence="14" key="1">
    <citation type="submission" date="2021-03" db="EMBL/GenBank/DDBJ databases">
        <authorList>
            <person name="Palmer J.M."/>
        </authorList>
    </citation>
    <scope>NUCLEOTIDE SEQUENCE</scope>
    <source>
        <strain evidence="14">ARV_011</strain>
    </source>
</reference>
<comment type="subcellular location">
    <subcellularLocation>
        <location evidence="1">Golgi apparatus membrane</location>
        <topology evidence="1">Single-pass type IV membrane protein</topology>
    </subcellularLocation>
</comment>
<dbReference type="EMBL" id="JAHMUF010000003">
    <property type="protein sequence ID" value="KAG7195531.1"/>
    <property type="molecule type" value="Genomic_DNA"/>
</dbReference>
<dbReference type="InterPro" id="IPR000727">
    <property type="entry name" value="T_SNARE_dom"/>
</dbReference>
<evidence type="ECO:0000256" key="10">
    <source>
        <dbReference type="ARBA" id="ARBA00073343"/>
    </source>
</evidence>
<organism evidence="14 15">
    <name type="scientific">Scheffersomyces spartinae</name>
    <dbReference type="NCBI Taxonomy" id="45513"/>
    <lineage>
        <taxon>Eukaryota</taxon>
        <taxon>Fungi</taxon>
        <taxon>Dikarya</taxon>
        <taxon>Ascomycota</taxon>
        <taxon>Saccharomycotina</taxon>
        <taxon>Pichiomycetes</taxon>
        <taxon>Debaryomycetaceae</taxon>
        <taxon>Scheffersomyces</taxon>
    </lineage>
</organism>
<dbReference type="FunFam" id="1.20.5.110:FF:000006">
    <property type="entry name" value="Syntaxin 6"/>
    <property type="match status" value="1"/>
</dbReference>
<dbReference type="Pfam" id="PF09177">
    <property type="entry name" value="STX6_10_61_N"/>
    <property type="match status" value="1"/>
</dbReference>
<dbReference type="GO" id="GO:0000149">
    <property type="term" value="F:SNARE binding"/>
    <property type="evidence" value="ECO:0007669"/>
    <property type="project" value="TreeGrafter"/>
</dbReference>
<dbReference type="SMART" id="SM00397">
    <property type="entry name" value="t_SNARE"/>
    <property type="match status" value="1"/>
</dbReference>
<dbReference type="GO" id="GO:0031201">
    <property type="term" value="C:SNARE complex"/>
    <property type="evidence" value="ECO:0007669"/>
    <property type="project" value="TreeGrafter"/>
</dbReference>
<evidence type="ECO:0000256" key="4">
    <source>
        <dbReference type="ARBA" id="ARBA00022692"/>
    </source>
</evidence>
<dbReference type="OrthoDB" id="546861at2759"/>
<dbReference type="Proteomes" id="UP000790833">
    <property type="component" value="Unassembled WGS sequence"/>
</dbReference>
<evidence type="ECO:0000256" key="3">
    <source>
        <dbReference type="ARBA" id="ARBA00022448"/>
    </source>
</evidence>
<proteinExistence type="inferred from homology"/>
<protein>
    <recommendedName>
        <fullName evidence="10">t-SNARE affecting a late Golgi compartment protein 1</fullName>
    </recommendedName>
</protein>
<dbReference type="AlphaFoldDB" id="A0A9P7VCN7"/>
<dbReference type="InterPro" id="IPR045242">
    <property type="entry name" value="Syntaxin"/>
</dbReference>
<gene>
    <name evidence="14" type="ORF">KQ657_003294</name>
</gene>
<evidence type="ECO:0000256" key="5">
    <source>
        <dbReference type="ARBA" id="ARBA00022927"/>
    </source>
</evidence>
<dbReference type="GO" id="GO:0006906">
    <property type="term" value="P:vesicle fusion"/>
    <property type="evidence" value="ECO:0007669"/>
    <property type="project" value="TreeGrafter"/>
</dbReference>
<evidence type="ECO:0000256" key="7">
    <source>
        <dbReference type="ARBA" id="ARBA00023034"/>
    </source>
</evidence>
<dbReference type="CDD" id="cd15851">
    <property type="entry name" value="SNARE_Syntaxin6"/>
    <property type="match status" value="1"/>
</dbReference>
<dbReference type="GO" id="GO:0005484">
    <property type="term" value="F:SNAP receptor activity"/>
    <property type="evidence" value="ECO:0007669"/>
    <property type="project" value="InterPro"/>
</dbReference>
<dbReference type="Gene3D" id="1.20.5.110">
    <property type="match status" value="1"/>
</dbReference>
<keyword evidence="7" id="KW-0333">Golgi apparatus</keyword>
<dbReference type="InterPro" id="IPR015260">
    <property type="entry name" value="Syntaxin-6/10/61_N"/>
</dbReference>
<feature type="region of interest" description="Disordered" evidence="11">
    <location>
        <begin position="96"/>
        <end position="118"/>
    </location>
</feature>
<keyword evidence="4 12" id="KW-0812">Transmembrane</keyword>
<evidence type="ECO:0000256" key="1">
    <source>
        <dbReference type="ARBA" id="ARBA00004409"/>
    </source>
</evidence>
<dbReference type="GeneID" id="66116668"/>
<dbReference type="SUPFAM" id="SSF58038">
    <property type="entry name" value="SNARE fusion complex"/>
    <property type="match status" value="1"/>
</dbReference>
<evidence type="ECO:0000313" key="14">
    <source>
        <dbReference type="EMBL" id="KAG7195531.1"/>
    </source>
</evidence>